<dbReference type="Proteomes" id="UP000214610">
    <property type="component" value="Unassembled WGS sequence"/>
</dbReference>
<dbReference type="PROSITE" id="PS50110">
    <property type="entry name" value="RESPONSE_REGULATORY"/>
    <property type="match status" value="1"/>
</dbReference>
<protein>
    <submittedName>
        <fullName evidence="9">DNA-binding response regulator</fullName>
    </submittedName>
</protein>
<dbReference type="FunFam" id="3.40.50.2300:FF:000018">
    <property type="entry name" value="DNA-binding transcriptional regulator NtrC"/>
    <property type="match status" value="1"/>
</dbReference>
<evidence type="ECO:0000256" key="6">
    <source>
        <dbReference type="PROSITE-ProRule" id="PRU00169"/>
    </source>
</evidence>
<proteinExistence type="predicted"/>
<keyword evidence="10" id="KW-1185">Reference proteome</keyword>
<dbReference type="RefSeq" id="WP_066591345.1">
    <property type="nucleotide sequence ID" value="NZ_CAMQZD010000031.1"/>
</dbReference>
<dbReference type="PROSITE" id="PS50043">
    <property type="entry name" value="HTH_LUXR_2"/>
    <property type="match status" value="1"/>
</dbReference>
<dbReference type="InterPro" id="IPR001789">
    <property type="entry name" value="Sig_transdc_resp-reg_receiver"/>
</dbReference>
<dbReference type="SUPFAM" id="SSF46894">
    <property type="entry name" value="C-terminal effector domain of the bipartite response regulators"/>
    <property type="match status" value="1"/>
</dbReference>
<keyword evidence="3" id="KW-0805">Transcription regulation</keyword>
<dbReference type="InterPro" id="IPR000792">
    <property type="entry name" value="Tscrpt_reg_LuxR_C"/>
</dbReference>
<dbReference type="EMBL" id="NHMP01000001">
    <property type="protein sequence ID" value="OXE51200.1"/>
    <property type="molecule type" value="Genomic_DNA"/>
</dbReference>
<dbReference type="GO" id="GO:0006355">
    <property type="term" value="P:regulation of DNA-templated transcription"/>
    <property type="evidence" value="ECO:0007669"/>
    <property type="project" value="InterPro"/>
</dbReference>
<dbReference type="SUPFAM" id="SSF52172">
    <property type="entry name" value="CheY-like"/>
    <property type="match status" value="1"/>
</dbReference>
<dbReference type="InterPro" id="IPR016032">
    <property type="entry name" value="Sig_transdc_resp-reg_C-effctor"/>
</dbReference>
<dbReference type="Pfam" id="PF00196">
    <property type="entry name" value="GerE"/>
    <property type="match status" value="1"/>
</dbReference>
<dbReference type="GeneID" id="78363406"/>
<dbReference type="Gene3D" id="3.40.50.2300">
    <property type="match status" value="1"/>
</dbReference>
<name>A0A227KRS3_9BURK</name>
<evidence type="ECO:0000313" key="9">
    <source>
        <dbReference type="EMBL" id="OXE51200.1"/>
    </source>
</evidence>
<dbReference type="AlphaFoldDB" id="A0A227KRS3"/>
<feature type="modified residue" description="4-aspartylphosphate" evidence="6">
    <location>
        <position position="59"/>
    </location>
</feature>
<sequence length="210" mass="23843">MKTYKKLTPLIRLIDDDEMVLGSESFLLRMEGWQTAQYLSAEEFLSKDDSERPGCIILDIRMPGLNGMELQSLMMEKNIDLPIIFLTGHGDIDMAVSALKKGAVDFLVKPANDERLQEAVKNAVEKNILSRQKNIEHDNMLELYEQLTEREKDIAPMVANGTANKVIAIDLDISENSVKKYRSSILEKLQVRTIVELTDFLRQIGKDSVK</sequence>
<feature type="domain" description="Response regulatory" evidence="8">
    <location>
        <begin position="10"/>
        <end position="124"/>
    </location>
</feature>
<dbReference type="Gene3D" id="1.10.10.10">
    <property type="entry name" value="Winged helix-like DNA-binding domain superfamily/Winged helix DNA-binding domain"/>
    <property type="match status" value="1"/>
</dbReference>
<keyword evidence="4 9" id="KW-0238">DNA-binding</keyword>
<dbReference type="Pfam" id="PF00072">
    <property type="entry name" value="Response_reg"/>
    <property type="match status" value="1"/>
</dbReference>
<evidence type="ECO:0000259" key="8">
    <source>
        <dbReference type="PROSITE" id="PS50110"/>
    </source>
</evidence>
<evidence type="ECO:0000256" key="1">
    <source>
        <dbReference type="ARBA" id="ARBA00022553"/>
    </source>
</evidence>
<keyword evidence="1 6" id="KW-0597">Phosphoprotein</keyword>
<comment type="caution">
    <text evidence="9">The sequence shown here is derived from an EMBL/GenBank/DDBJ whole genome shotgun (WGS) entry which is preliminary data.</text>
</comment>
<feature type="domain" description="HTH luxR-type" evidence="7">
    <location>
        <begin position="140"/>
        <end position="205"/>
    </location>
</feature>
<organism evidence="9 10">
    <name type="scientific">Turicimonas muris</name>
    <dbReference type="NCBI Taxonomy" id="1796652"/>
    <lineage>
        <taxon>Bacteria</taxon>
        <taxon>Pseudomonadati</taxon>
        <taxon>Pseudomonadota</taxon>
        <taxon>Betaproteobacteria</taxon>
        <taxon>Burkholderiales</taxon>
        <taxon>Sutterellaceae</taxon>
        <taxon>Turicimonas</taxon>
    </lineage>
</organism>
<dbReference type="SMART" id="SM00448">
    <property type="entry name" value="REC"/>
    <property type="match status" value="1"/>
</dbReference>
<evidence type="ECO:0000256" key="4">
    <source>
        <dbReference type="ARBA" id="ARBA00023125"/>
    </source>
</evidence>
<dbReference type="InterPro" id="IPR011006">
    <property type="entry name" value="CheY-like_superfamily"/>
</dbReference>
<dbReference type="PANTHER" id="PTHR44688">
    <property type="entry name" value="DNA-BINDING TRANSCRIPTIONAL ACTIVATOR DEVR_DOSR"/>
    <property type="match status" value="1"/>
</dbReference>
<dbReference type="SMART" id="SM00421">
    <property type="entry name" value="HTH_LUXR"/>
    <property type="match status" value="1"/>
</dbReference>
<keyword evidence="5" id="KW-0804">Transcription</keyword>
<dbReference type="PROSITE" id="PS00622">
    <property type="entry name" value="HTH_LUXR_1"/>
    <property type="match status" value="1"/>
</dbReference>
<gene>
    <name evidence="9" type="ORF">ADH67_02590</name>
</gene>
<dbReference type="GO" id="GO:0003677">
    <property type="term" value="F:DNA binding"/>
    <property type="evidence" value="ECO:0007669"/>
    <property type="project" value="UniProtKB-KW"/>
</dbReference>
<keyword evidence="2" id="KW-0902">Two-component regulatory system</keyword>
<evidence type="ECO:0000256" key="5">
    <source>
        <dbReference type="ARBA" id="ARBA00023163"/>
    </source>
</evidence>
<evidence type="ECO:0000259" key="7">
    <source>
        <dbReference type="PROSITE" id="PS50043"/>
    </source>
</evidence>
<dbReference type="PANTHER" id="PTHR44688:SF16">
    <property type="entry name" value="DNA-BINDING TRANSCRIPTIONAL ACTIVATOR DEVR_DOSR"/>
    <property type="match status" value="1"/>
</dbReference>
<dbReference type="PRINTS" id="PR00038">
    <property type="entry name" value="HTHLUXR"/>
</dbReference>
<accession>A0A227KRS3</accession>
<evidence type="ECO:0000256" key="3">
    <source>
        <dbReference type="ARBA" id="ARBA00023015"/>
    </source>
</evidence>
<evidence type="ECO:0000313" key="10">
    <source>
        <dbReference type="Proteomes" id="UP000214610"/>
    </source>
</evidence>
<dbReference type="CDD" id="cd06170">
    <property type="entry name" value="LuxR_C_like"/>
    <property type="match status" value="1"/>
</dbReference>
<dbReference type="InterPro" id="IPR036388">
    <property type="entry name" value="WH-like_DNA-bd_sf"/>
</dbReference>
<dbReference type="GO" id="GO:0000160">
    <property type="term" value="P:phosphorelay signal transduction system"/>
    <property type="evidence" value="ECO:0007669"/>
    <property type="project" value="UniProtKB-KW"/>
</dbReference>
<evidence type="ECO:0000256" key="2">
    <source>
        <dbReference type="ARBA" id="ARBA00023012"/>
    </source>
</evidence>
<reference evidence="10" key="1">
    <citation type="submission" date="2017-05" db="EMBL/GenBank/DDBJ databases">
        <title>Improved OligoMM genomes.</title>
        <authorList>
            <person name="Garzetti D."/>
        </authorList>
    </citation>
    <scope>NUCLEOTIDE SEQUENCE [LARGE SCALE GENOMIC DNA]</scope>
    <source>
        <strain evidence="10">YL45</strain>
    </source>
</reference>